<organism evidence="1 2">
    <name type="scientific">Ficus carica</name>
    <name type="common">Common fig</name>
    <dbReference type="NCBI Taxonomy" id="3494"/>
    <lineage>
        <taxon>Eukaryota</taxon>
        <taxon>Viridiplantae</taxon>
        <taxon>Streptophyta</taxon>
        <taxon>Embryophyta</taxon>
        <taxon>Tracheophyta</taxon>
        <taxon>Spermatophyta</taxon>
        <taxon>Magnoliopsida</taxon>
        <taxon>eudicotyledons</taxon>
        <taxon>Gunneridae</taxon>
        <taxon>Pentapetalae</taxon>
        <taxon>rosids</taxon>
        <taxon>fabids</taxon>
        <taxon>Rosales</taxon>
        <taxon>Moraceae</taxon>
        <taxon>Ficeae</taxon>
        <taxon>Ficus</taxon>
    </lineage>
</organism>
<sequence>MIKMFRTNIVKQDKEVRAQIFKAKEEEKAVLKQPQPK</sequence>
<evidence type="ECO:0000313" key="2">
    <source>
        <dbReference type="Proteomes" id="UP001187192"/>
    </source>
</evidence>
<accession>A0AA88A8C3</accession>
<dbReference type="AlphaFoldDB" id="A0AA88A8C3"/>
<proteinExistence type="predicted"/>
<name>A0AA88A8C3_FICCA</name>
<gene>
    <name evidence="1" type="ORF">TIFTF001_016771</name>
</gene>
<reference evidence="1" key="1">
    <citation type="submission" date="2023-07" db="EMBL/GenBank/DDBJ databases">
        <title>draft genome sequence of fig (Ficus carica).</title>
        <authorList>
            <person name="Takahashi T."/>
            <person name="Nishimura K."/>
        </authorList>
    </citation>
    <scope>NUCLEOTIDE SEQUENCE</scope>
</reference>
<dbReference type="Proteomes" id="UP001187192">
    <property type="component" value="Unassembled WGS sequence"/>
</dbReference>
<protein>
    <submittedName>
        <fullName evidence="1">Uncharacterized protein</fullName>
    </submittedName>
</protein>
<evidence type="ECO:0000313" key="1">
    <source>
        <dbReference type="EMBL" id="GMN47585.1"/>
    </source>
</evidence>
<keyword evidence="2" id="KW-1185">Reference proteome</keyword>
<comment type="caution">
    <text evidence="1">The sequence shown here is derived from an EMBL/GenBank/DDBJ whole genome shotgun (WGS) entry which is preliminary data.</text>
</comment>
<dbReference type="EMBL" id="BTGU01000026">
    <property type="protein sequence ID" value="GMN47585.1"/>
    <property type="molecule type" value="Genomic_DNA"/>
</dbReference>